<keyword evidence="2" id="KW-1133">Transmembrane helix</keyword>
<dbReference type="EMBL" id="JBHSFA010000002">
    <property type="protein sequence ID" value="MFC4541495.1"/>
    <property type="molecule type" value="Genomic_DNA"/>
</dbReference>
<name>A0ABD5PLU5_9EURY</name>
<protein>
    <submittedName>
        <fullName evidence="3">Uncharacterized protein</fullName>
    </submittedName>
</protein>
<evidence type="ECO:0000313" key="3">
    <source>
        <dbReference type="EMBL" id="MFC4541495.1"/>
    </source>
</evidence>
<reference evidence="3 4" key="1">
    <citation type="journal article" date="2019" name="Int. J. Syst. Evol. Microbiol.">
        <title>The Global Catalogue of Microorganisms (GCM) 10K type strain sequencing project: providing services to taxonomists for standard genome sequencing and annotation.</title>
        <authorList>
            <consortium name="The Broad Institute Genomics Platform"/>
            <consortium name="The Broad Institute Genome Sequencing Center for Infectious Disease"/>
            <person name="Wu L."/>
            <person name="Ma J."/>
        </authorList>
    </citation>
    <scope>NUCLEOTIDE SEQUENCE [LARGE SCALE GENOMIC DNA]</scope>
    <source>
        <strain evidence="3 4">WLHS5</strain>
    </source>
</reference>
<evidence type="ECO:0000256" key="1">
    <source>
        <dbReference type="SAM" id="MobiDB-lite"/>
    </source>
</evidence>
<keyword evidence="4" id="KW-1185">Reference proteome</keyword>
<keyword evidence="2" id="KW-0812">Transmembrane</keyword>
<feature type="region of interest" description="Disordered" evidence="1">
    <location>
        <begin position="127"/>
        <end position="202"/>
    </location>
</feature>
<accession>A0ABD5PLU5</accession>
<dbReference type="AlphaFoldDB" id="A0ABD5PLU5"/>
<comment type="caution">
    <text evidence="3">The sequence shown here is derived from an EMBL/GenBank/DDBJ whole genome shotgun (WGS) entry which is preliminary data.</text>
</comment>
<feature type="transmembrane region" description="Helical" evidence="2">
    <location>
        <begin position="12"/>
        <end position="37"/>
    </location>
</feature>
<keyword evidence="2" id="KW-0472">Membrane</keyword>
<feature type="compositionally biased region" description="Basic and acidic residues" evidence="1">
    <location>
        <begin position="165"/>
        <end position="178"/>
    </location>
</feature>
<evidence type="ECO:0000256" key="2">
    <source>
        <dbReference type="SAM" id="Phobius"/>
    </source>
</evidence>
<gene>
    <name evidence="3" type="ORF">ACFO5R_06100</name>
</gene>
<sequence length="202" mass="22552">MTPITRPIDRAQLLKAVGTLVLAVAISFSWLSVGYVLDGPPDLERDEDAIQDALTRTSDGDIEVTAVWAVEEYFAVQDVEPADIGVDPETHHVFVIYLDTHTKELPSVDWTEQAVLRVDGEEYRPIDGERLSGGYHHSTETVSFPKERGGDQVIPDDAAEVSVQIREDALRESRDRELSWSNPPLERESAEDEANENNEVKP</sequence>
<dbReference type="RefSeq" id="WP_250139658.1">
    <property type="nucleotide sequence ID" value="NZ_JALIQP010000002.1"/>
</dbReference>
<evidence type="ECO:0000313" key="4">
    <source>
        <dbReference type="Proteomes" id="UP001595898"/>
    </source>
</evidence>
<organism evidence="3 4">
    <name type="scientific">Halosolutus amylolyticus</name>
    <dbReference type="NCBI Taxonomy" id="2932267"/>
    <lineage>
        <taxon>Archaea</taxon>
        <taxon>Methanobacteriati</taxon>
        <taxon>Methanobacteriota</taxon>
        <taxon>Stenosarchaea group</taxon>
        <taxon>Halobacteria</taxon>
        <taxon>Halobacteriales</taxon>
        <taxon>Natrialbaceae</taxon>
        <taxon>Halosolutus</taxon>
    </lineage>
</organism>
<proteinExistence type="predicted"/>
<dbReference type="Proteomes" id="UP001595898">
    <property type="component" value="Unassembled WGS sequence"/>
</dbReference>